<comment type="caution">
    <text evidence="10">The sequence shown here is derived from an EMBL/GenBank/DDBJ whole genome shotgun (WGS) entry which is preliminary data.</text>
</comment>
<feature type="transmembrane region" description="Helical" evidence="8">
    <location>
        <begin position="272"/>
        <end position="293"/>
    </location>
</feature>
<evidence type="ECO:0000313" key="10">
    <source>
        <dbReference type="EMBL" id="RLJ70866.1"/>
    </source>
</evidence>
<keyword evidence="4" id="KW-1003">Cell membrane</keyword>
<feature type="transmembrane region" description="Helical" evidence="8">
    <location>
        <begin position="300"/>
        <end position="319"/>
    </location>
</feature>
<dbReference type="GO" id="GO:0015105">
    <property type="term" value="F:arsenite transmembrane transporter activity"/>
    <property type="evidence" value="ECO:0007669"/>
    <property type="project" value="InterPro"/>
</dbReference>
<evidence type="ECO:0000256" key="3">
    <source>
        <dbReference type="ARBA" id="ARBA00022448"/>
    </source>
</evidence>
<comment type="subcellular location">
    <subcellularLocation>
        <location evidence="1">Cell membrane</location>
        <topology evidence="1">Multi-pass membrane protein</topology>
    </subcellularLocation>
</comment>
<evidence type="ECO:0000256" key="4">
    <source>
        <dbReference type="ARBA" id="ARBA00022475"/>
    </source>
</evidence>
<keyword evidence="3" id="KW-0813">Transport</keyword>
<evidence type="ECO:0000256" key="1">
    <source>
        <dbReference type="ARBA" id="ARBA00004651"/>
    </source>
</evidence>
<feature type="domain" description="Citrate transporter-like" evidence="9">
    <location>
        <begin position="35"/>
        <end position="387"/>
    </location>
</feature>
<feature type="transmembrane region" description="Helical" evidence="8">
    <location>
        <begin position="112"/>
        <end position="129"/>
    </location>
</feature>
<accession>A0A497XPF7</accession>
<gene>
    <name evidence="10" type="ORF">BCF55_1152</name>
</gene>
<name>A0A497XPF7_9AQUI</name>
<evidence type="ECO:0000256" key="6">
    <source>
        <dbReference type="ARBA" id="ARBA00022989"/>
    </source>
</evidence>
<dbReference type="EMBL" id="RCCJ01000001">
    <property type="protein sequence ID" value="RLJ70866.1"/>
    <property type="molecule type" value="Genomic_DNA"/>
</dbReference>
<dbReference type="GO" id="GO:0005886">
    <property type="term" value="C:plasma membrane"/>
    <property type="evidence" value="ECO:0007669"/>
    <property type="project" value="UniProtKB-SubCell"/>
</dbReference>
<keyword evidence="7 8" id="KW-0472">Membrane</keyword>
<evidence type="ECO:0000256" key="7">
    <source>
        <dbReference type="ARBA" id="ARBA00023136"/>
    </source>
</evidence>
<evidence type="ECO:0000259" key="9">
    <source>
        <dbReference type="Pfam" id="PF03600"/>
    </source>
</evidence>
<feature type="transmembrane region" description="Helical" evidence="8">
    <location>
        <begin position="249"/>
        <end position="266"/>
    </location>
</feature>
<dbReference type="InterPro" id="IPR051475">
    <property type="entry name" value="Diverse_Ion_Transporter"/>
</dbReference>
<sequence>MIEAHEIGGLLQALHIHISQTGLQKLALGIFILVYVMIVLEKYFHRTVAALLGASVIMVLGVISPHDAWSSIDYNTIFLLFGMMNIVTVLAHSGFFNLLAIKALKVTGTNPFKILLTFTILTAVFSAFLDNVTTVLFMTPIIIRIAKVLDLPPVPYVIALVLASNTGGTTTLIGDPPNIIIGSIAKKSFNDFLIHVAPHAIIGFVVGLVVNLLYLQFKGLMKPRKEDIDLKEFEELQSEEVYPDLMRKGVITFVGTIVLFILGHTLHIEPGIIALFTSTLLMMWSGLSPAYVLEKVEWTTLLFFVGLFIVVGSLEHTGVFTEAANYLMGLMGTDVSKGIWIIGASSAVISGFVDNIPFTMSMSFVLKNMAQHITGDFDALWWSLSLGACLGGNFTIIGASANIVAAAIAEKEGYHISFLTFMKYGTPVAILSTAVALLSLYILRF</sequence>
<protein>
    <submittedName>
        <fullName evidence="10">Putative tyrosine transporter P-protein</fullName>
    </submittedName>
</protein>
<feature type="transmembrane region" description="Helical" evidence="8">
    <location>
        <begin position="379"/>
        <end position="409"/>
    </location>
</feature>
<dbReference type="CDD" id="cd01116">
    <property type="entry name" value="P_permease"/>
    <property type="match status" value="1"/>
</dbReference>
<dbReference type="AlphaFoldDB" id="A0A497XPF7"/>
<dbReference type="InterPro" id="IPR004680">
    <property type="entry name" value="Cit_transptr-like_dom"/>
</dbReference>
<reference evidence="10 11" key="1">
    <citation type="submission" date="2018-10" db="EMBL/GenBank/DDBJ databases">
        <title>Genomic Encyclopedia of Archaeal and Bacterial Type Strains, Phase II (KMG-II): from individual species to whole genera.</title>
        <authorList>
            <person name="Goeker M."/>
        </authorList>
    </citation>
    <scope>NUCLEOTIDE SEQUENCE [LARGE SCALE GENOMIC DNA]</scope>
    <source>
        <strain evidence="10 11">DSM 16510</strain>
    </source>
</reference>
<comment type="similarity">
    <text evidence="2">Belongs to the CitM (TC 2.A.11) transporter family.</text>
</comment>
<organism evidence="10 11">
    <name type="scientific">Hydrogenivirga caldilitoris</name>
    <dbReference type="NCBI Taxonomy" id="246264"/>
    <lineage>
        <taxon>Bacteria</taxon>
        <taxon>Pseudomonadati</taxon>
        <taxon>Aquificota</taxon>
        <taxon>Aquificia</taxon>
        <taxon>Aquificales</taxon>
        <taxon>Aquificaceae</taxon>
        <taxon>Hydrogenivirga</taxon>
    </lineage>
</organism>
<dbReference type="Pfam" id="PF03600">
    <property type="entry name" value="CitMHS"/>
    <property type="match status" value="1"/>
</dbReference>
<dbReference type="PRINTS" id="PR00758">
    <property type="entry name" value="ARSENICPUMP"/>
</dbReference>
<dbReference type="RefSeq" id="WP_121011272.1">
    <property type="nucleotide sequence ID" value="NZ_RCCJ01000001.1"/>
</dbReference>
<dbReference type="PANTHER" id="PTHR43568">
    <property type="entry name" value="P PROTEIN"/>
    <property type="match status" value="1"/>
</dbReference>
<feature type="transmembrane region" description="Helical" evidence="8">
    <location>
        <begin position="77"/>
        <end position="100"/>
    </location>
</feature>
<dbReference type="Proteomes" id="UP000267841">
    <property type="component" value="Unassembled WGS sequence"/>
</dbReference>
<evidence type="ECO:0000256" key="2">
    <source>
        <dbReference type="ARBA" id="ARBA00009843"/>
    </source>
</evidence>
<dbReference type="PANTHER" id="PTHR43568:SF1">
    <property type="entry name" value="P PROTEIN"/>
    <property type="match status" value="1"/>
</dbReference>
<dbReference type="OrthoDB" id="9765532at2"/>
<feature type="transmembrane region" description="Helical" evidence="8">
    <location>
        <begin position="339"/>
        <end position="358"/>
    </location>
</feature>
<evidence type="ECO:0000313" key="11">
    <source>
        <dbReference type="Proteomes" id="UP000267841"/>
    </source>
</evidence>
<evidence type="ECO:0000256" key="5">
    <source>
        <dbReference type="ARBA" id="ARBA00022692"/>
    </source>
</evidence>
<feature type="transmembrane region" description="Helical" evidence="8">
    <location>
        <begin position="192"/>
        <end position="215"/>
    </location>
</feature>
<feature type="transmembrane region" description="Helical" evidence="8">
    <location>
        <begin position="421"/>
        <end position="443"/>
    </location>
</feature>
<keyword evidence="6 8" id="KW-1133">Transmembrane helix</keyword>
<keyword evidence="11" id="KW-1185">Reference proteome</keyword>
<proteinExistence type="inferred from homology"/>
<evidence type="ECO:0000256" key="8">
    <source>
        <dbReference type="SAM" id="Phobius"/>
    </source>
</evidence>
<dbReference type="InterPro" id="IPR000802">
    <property type="entry name" value="Arsenical_pump_ArsB"/>
</dbReference>
<feature type="transmembrane region" description="Helical" evidence="8">
    <location>
        <begin position="22"/>
        <end position="40"/>
    </location>
</feature>
<keyword evidence="5 8" id="KW-0812">Transmembrane</keyword>
<feature type="transmembrane region" description="Helical" evidence="8">
    <location>
        <begin position="47"/>
        <end position="65"/>
    </location>
</feature>